<feature type="transmembrane region" description="Helical" evidence="1">
    <location>
        <begin position="30"/>
        <end position="52"/>
    </location>
</feature>
<evidence type="ECO:0000313" key="3">
    <source>
        <dbReference type="Proteomes" id="UP001239169"/>
    </source>
</evidence>
<evidence type="ECO:0000256" key="1">
    <source>
        <dbReference type="SAM" id="Phobius"/>
    </source>
</evidence>
<keyword evidence="1" id="KW-1133">Transmembrane helix</keyword>
<name>A0ABY8R828_PARBF</name>
<reference evidence="2 3" key="1">
    <citation type="submission" date="2023-04" db="EMBL/GenBank/DDBJ databases">
        <title>Bacteria Genome Submission.</title>
        <authorList>
            <person name="Isaac P."/>
        </authorList>
    </citation>
    <scope>NUCLEOTIDE SEQUENCE [LARGE SCALE GENOMIC DNA]</scope>
    <source>
        <strain evidence="2 3">SampleS7P1</strain>
        <plasmid evidence="2 3">unnamed6</plasmid>
    </source>
</reference>
<gene>
    <name evidence="2" type="ORF">QJS64_21430</name>
</gene>
<keyword evidence="3" id="KW-1185">Reference proteome</keyword>
<dbReference type="EMBL" id="CP124691">
    <property type="protein sequence ID" value="WGX77707.1"/>
    <property type="molecule type" value="Genomic_DNA"/>
</dbReference>
<accession>A0ABY8R828</accession>
<geneLocation type="plasmid" evidence="2 3">
    <name>unnamed6</name>
</geneLocation>
<dbReference type="Proteomes" id="UP001239169">
    <property type="component" value="Plasmid unnamed6"/>
</dbReference>
<proteinExistence type="predicted"/>
<organism evidence="2 3">
    <name type="scientific">Paraclostridium bifermentans</name>
    <name type="common">Clostridium bifermentans</name>
    <dbReference type="NCBI Taxonomy" id="1490"/>
    <lineage>
        <taxon>Bacteria</taxon>
        <taxon>Bacillati</taxon>
        <taxon>Bacillota</taxon>
        <taxon>Clostridia</taxon>
        <taxon>Peptostreptococcales</taxon>
        <taxon>Peptostreptococcaceae</taxon>
        <taxon>Paraclostridium</taxon>
    </lineage>
</organism>
<protein>
    <submittedName>
        <fullName evidence="2">Uncharacterized protein</fullName>
    </submittedName>
</protein>
<keyword evidence="1" id="KW-0472">Membrane</keyword>
<sequence length="60" mass="6945">MLNYSKIQFSSNKYILKTLKVFNFFDSPKFILILASISKVFRNIILALLGFVEAPVDPKY</sequence>
<evidence type="ECO:0000313" key="2">
    <source>
        <dbReference type="EMBL" id="WGX77707.1"/>
    </source>
</evidence>
<keyword evidence="1" id="KW-0812">Transmembrane</keyword>
<keyword evidence="2" id="KW-0614">Plasmid</keyword>